<evidence type="ECO:0000313" key="2">
    <source>
        <dbReference type="EMBL" id="GBO20475.1"/>
    </source>
</evidence>
<dbReference type="InterPro" id="IPR001478">
    <property type="entry name" value="PDZ"/>
</dbReference>
<dbReference type="AlphaFoldDB" id="A0A4Y2V5B6"/>
<dbReference type="CDD" id="cd06672">
    <property type="entry name" value="PDZ8_MUPP1-PDZ7_PATJ-PDZ2_INAD-like"/>
    <property type="match status" value="1"/>
</dbReference>
<dbReference type="EMBL" id="BGPR01043830">
    <property type="protein sequence ID" value="GBO20475.1"/>
    <property type="molecule type" value="Genomic_DNA"/>
</dbReference>
<dbReference type="SMART" id="SM00228">
    <property type="entry name" value="PDZ"/>
    <property type="match status" value="1"/>
</dbReference>
<keyword evidence="3" id="KW-1185">Reference proteome</keyword>
<accession>A0A4Y2V5B6</accession>
<dbReference type="PROSITE" id="PS50106">
    <property type="entry name" value="PDZ"/>
    <property type="match status" value="1"/>
</dbReference>
<organism evidence="2 3">
    <name type="scientific">Araneus ventricosus</name>
    <name type="common">Orbweaver spider</name>
    <name type="synonym">Epeira ventricosa</name>
    <dbReference type="NCBI Taxonomy" id="182803"/>
    <lineage>
        <taxon>Eukaryota</taxon>
        <taxon>Metazoa</taxon>
        <taxon>Ecdysozoa</taxon>
        <taxon>Arthropoda</taxon>
        <taxon>Chelicerata</taxon>
        <taxon>Arachnida</taxon>
        <taxon>Araneae</taxon>
        <taxon>Araneomorphae</taxon>
        <taxon>Entelegynae</taxon>
        <taxon>Araneoidea</taxon>
        <taxon>Araneidae</taxon>
        <taxon>Araneus</taxon>
    </lineage>
</organism>
<sequence>MKGELILINLVKGSNKLGLSLAGNKDRTKMSVFVCGMHPKGMAAKDGRIKIGDELLEVNGVVVYGRCHLNASAMIKSLSGTSYKILLLR</sequence>
<dbReference type="Pfam" id="PF00595">
    <property type="entry name" value="PDZ"/>
    <property type="match status" value="1"/>
</dbReference>
<dbReference type="Gene3D" id="2.30.42.10">
    <property type="match status" value="1"/>
</dbReference>
<comment type="caution">
    <text evidence="2">The sequence shown here is derived from an EMBL/GenBank/DDBJ whole genome shotgun (WGS) entry which is preliminary data.</text>
</comment>
<dbReference type="OrthoDB" id="438726at2759"/>
<dbReference type="SUPFAM" id="SSF50156">
    <property type="entry name" value="PDZ domain-like"/>
    <property type="match status" value="1"/>
</dbReference>
<feature type="domain" description="PDZ" evidence="1">
    <location>
        <begin position="7"/>
        <end position="77"/>
    </location>
</feature>
<dbReference type="PANTHER" id="PTHR19964">
    <property type="entry name" value="MULTIPLE PDZ DOMAIN PROTEIN"/>
    <property type="match status" value="1"/>
</dbReference>
<protein>
    <submittedName>
        <fullName evidence="2">InaD-like protein</fullName>
    </submittedName>
</protein>
<dbReference type="PANTHER" id="PTHR19964:SF89">
    <property type="entry name" value="INACTIVATION-NO-AFTER-POTENTIAL D PROTEIN-LIKE PROTEIN"/>
    <property type="match status" value="1"/>
</dbReference>
<evidence type="ECO:0000313" key="3">
    <source>
        <dbReference type="Proteomes" id="UP000499080"/>
    </source>
</evidence>
<dbReference type="InterPro" id="IPR051342">
    <property type="entry name" value="PDZ_scaffold"/>
</dbReference>
<gene>
    <name evidence="2" type="primary">Patj_1</name>
    <name evidence="2" type="ORF">AVEN_91890_1</name>
</gene>
<proteinExistence type="predicted"/>
<evidence type="ECO:0000259" key="1">
    <source>
        <dbReference type="PROSITE" id="PS50106"/>
    </source>
</evidence>
<dbReference type="InterPro" id="IPR036034">
    <property type="entry name" value="PDZ_sf"/>
</dbReference>
<dbReference type="Proteomes" id="UP000499080">
    <property type="component" value="Unassembled WGS sequence"/>
</dbReference>
<name>A0A4Y2V5B6_ARAVE</name>
<reference evidence="2 3" key="1">
    <citation type="journal article" date="2019" name="Sci. Rep.">
        <title>Orb-weaving spider Araneus ventricosus genome elucidates the spidroin gene catalogue.</title>
        <authorList>
            <person name="Kono N."/>
            <person name="Nakamura H."/>
            <person name="Ohtoshi R."/>
            <person name="Moran D.A.P."/>
            <person name="Shinohara A."/>
            <person name="Yoshida Y."/>
            <person name="Fujiwara M."/>
            <person name="Mori M."/>
            <person name="Tomita M."/>
            <person name="Arakawa K."/>
        </authorList>
    </citation>
    <scope>NUCLEOTIDE SEQUENCE [LARGE SCALE GENOMIC DNA]</scope>
</reference>